<sequence length="130" mass="14202">MQRHALRQIHRVQATVKSAETAAKASSLVLSRNFSTPFSTKKSNLLNNTEFMRPAKSKAVEDGIADIDAAVAAARAAIDGPWRTMSVENRVKLVYRLAELFEDNIDELAALEALDTGKPCSVADLYAIVQ</sequence>
<dbReference type="EMBL" id="ANIZ01001092">
    <property type="protein sequence ID" value="ETI49660.1"/>
    <property type="molecule type" value="Genomic_DNA"/>
</dbReference>
<dbReference type="InterPro" id="IPR016161">
    <property type="entry name" value="Ald_DH/histidinol_DH"/>
</dbReference>
<gene>
    <name evidence="2" type="ORF">F443_06489</name>
</gene>
<evidence type="ECO:0000313" key="3">
    <source>
        <dbReference type="Proteomes" id="UP000018721"/>
    </source>
</evidence>
<dbReference type="Proteomes" id="UP000018721">
    <property type="component" value="Unassembled WGS sequence"/>
</dbReference>
<keyword evidence="3" id="KW-1185">Reference proteome</keyword>
<dbReference type="SUPFAM" id="SSF53720">
    <property type="entry name" value="ALDH-like"/>
    <property type="match status" value="1"/>
</dbReference>
<dbReference type="GO" id="GO:0016491">
    <property type="term" value="F:oxidoreductase activity"/>
    <property type="evidence" value="ECO:0007669"/>
    <property type="project" value="InterPro"/>
</dbReference>
<dbReference type="eggNOG" id="KOG2450">
    <property type="taxonomic scope" value="Eukaryota"/>
</dbReference>
<evidence type="ECO:0000259" key="1">
    <source>
        <dbReference type="Pfam" id="PF00171"/>
    </source>
</evidence>
<dbReference type="InterPro" id="IPR016162">
    <property type="entry name" value="Ald_DH_N"/>
</dbReference>
<accession>V9FDW7</accession>
<dbReference type="InterPro" id="IPR015590">
    <property type="entry name" value="Aldehyde_DH_dom"/>
</dbReference>
<comment type="caution">
    <text evidence="2">The sequence shown here is derived from an EMBL/GenBank/DDBJ whole genome shotgun (WGS) entry which is preliminary data.</text>
</comment>
<feature type="domain" description="Aldehyde dehydrogenase" evidence="1">
    <location>
        <begin position="64"/>
        <end position="123"/>
    </location>
</feature>
<dbReference type="AlphaFoldDB" id="V9FDW7"/>
<organism evidence="2 3">
    <name type="scientific">Phytophthora nicotianae P1569</name>
    <dbReference type="NCBI Taxonomy" id="1317065"/>
    <lineage>
        <taxon>Eukaryota</taxon>
        <taxon>Sar</taxon>
        <taxon>Stramenopiles</taxon>
        <taxon>Oomycota</taxon>
        <taxon>Peronosporomycetes</taxon>
        <taxon>Peronosporales</taxon>
        <taxon>Peronosporaceae</taxon>
        <taxon>Phytophthora</taxon>
    </lineage>
</organism>
<protein>
    <recommendedName>
        <fullName evidence="1">Aldehyde dehydrogenase domain-containing protein</fullName>
    </recommendedName>
</protein>
<dbReference type="HOGENOM" id="CLU_1942235_0_0_1"/>
<proteinExistence type="predicted"/>
<dbReference type="PANTHER" id="PTHR11699">
    <property type="entry name" value="ALDEHYDE DEHYDROGENASE-RELATED"/>
    <property type="match status" value="1"/>
</dbReference>
<dbReference type="Pfam" id="PF00171">
    <property type="entry name" value="Aldedh"/>
    <property type="match status" value="1"/>
</dbReference>
<dbReference type="Gene3D" id="3.40.605.10">
    <property type="entry name" value="Aldehyde Dehydrogenase, Chain A, domain 1"/>
    <property type="match status" value="1"/>
</dbReference>
<evidence type="ECO:0000313" key="2">
    <source>
        <dbReference type="EMBL" id="ETI49660.1"/>
    </source>
</evidence>
<name>V9FDW7_PHYNI</name>
<reference evidence="2 3" key="1">
    <citation type="submission" date="2013-11" db="EMBL/GenBank/DDBJ databases">
        <title>The Genome Sequence of Phytophthora parasitica P1569.</title>
        <authorList>
            <consortium name="The Broad Institute Genomics Platform"/>
            <person name="Russ C."/>
            <person name="Tyler B."/>
            <person name="Panabieres F."/>
            <person name="Shan W."/>
            <person name="Tripathy S."/>
            <person name="Grunwald N."/>
            <person name="Machado M."/>
            <person name="Johnson C.S."/>
            <person name="Arredondo F."/>
            <person name="Hong C."/>
            <person name="Coffey M."/>
            <person name="Young S.K."/>
            <person name="Zeng Q."/>
            <person name="Gargeya S."/>
            <person name="Fitzgerald M."/>
            <person name="Abouelleil A."/>
            <person name="Alvarado L."/>
            <person name="Chapman S.B."/>
            <person name="Gainer-Dewar J."/>
            <person name="Goldberg J."/>
            <person name="Griggs A."/>
            <person name="Gujja S."/>
            <person name="Hansen M."/>
            <person name="Howarth C."/>
            <person name="Imamovic A."/>
            <person name="Ireland A."/>
            <person name="Larimer J."/>
            <person name="McCowan C."/>
            <person name="Murphy C."/>
            <person name="Pearson M."/>
            <person name="Poon T.W."/>
            <person name="Priest M."/>
            <person name="Roberts A."/>
            <person name="Saif S."/>
            <person name="Shea T."/>
            <person name="Sykes S."/>
            <person name="Wortman J."/>
            <person name="Nusbaum C."/>
            <person name="Birren B."/>
        </authorList>
    </citation>
    <scope>NUCLEOTIDE SEQUENCE [LARGE SCALE GENOMIC DNA]</scope>
    <source>
        <strain evidence="2 3">P1569</strain>
    </source>
</reference>